<protein>
    <submittedName>
        <fullName evidence="2">Uncharacterized protein</fullName>
    </submittedName>
</protein>
<keyword evidence="1" id="KW-0812">Transmembrane</keyword>
<dbReference type="RefSeq" id="WP_353981752.1">
    <property type="nucleotide sequence ID" value="NZ_CP159578.1"/>
</dbReference>
<organism evidence="2">
    <name type="scientific">Salinicola endophyticus</name>
    <dbReference type="NCBI Taxonomy" id="1949083"/>
    <lineage>
        <taxon>Bacteria</taxon>
        <taxon>Pseudomonadati</taxon>
        <taxon>Pseudomonadota</taxon>
        <taxon>Gammaproteobacteria</taxon>
        <taxon>Oceanospirillales</taxon>
        <taxon>Halomonadaceae</taxon>
        <taxon>Salinicola</taxon>
    </lineage>
</organism>
<reference evidence="2" key="1">
    <citation type="submission" date="2024-06" db="EMBL/GenBank/DDBJ databases">
        <title>Complete genome of Salinicola endophyticus HNIBRBA4755.</title>
        <authorList>
            <person name="Shin S.Y."/>
            <person name="Kang H."/>
            <person name="Song J."/>
        </authorList>
    </citation>
    <scope>NUCLEOTIDE SEQUENCE</scope>
    <source>
        <strain evidence="2">HNIBRBA4755</strain>
    </source>
</reference>
<sequence length="151" mass="16362">MDGRLDSFDDDTQRGEIVGQDGQRYAFEFGQWRGRGLPAAGQAVRFDVVEGRAVRVFNRPEAQKPARSTRDASGKVQRKQLSHWALAAFVVACAGVGAGRYAPVVEVVALVLAWLGLRHVHRAPQRFNGQVVAALALVIAVGVTLWSQGVV</sequence>
<feature type="transmembrane region" description="Helical" evidence="1">
    <location>
        <begin position="84"/>
        <end position="115"/>
    </location>
</feature>
<evidence type="ECO:0000313" key="2">
    <source>
        <dbReference type="EMBL" id="XCJ80938.1"/>
    </source>
</evidence>
<gene>
    <name evidence="2" type="ORF">ABV408_07080</name>
</gene>
<keyword evidence="1" id="KW-0472">Membrane</keyword>
<dbReference type="AlphaFoldDB" id="A0AB74UE31"/>
<dbReference type="EMBL" id="CP159578">
    <property type="protein sequence ID" value="XCJ80938.1"/>
    <property type="molecule type" value="Genomic_DNA"/>
</dbReference>
<proteinExistence type="predicted"/>
<accession>A0AB74UE31</accession>
<feature type="transmembrane region" description="Helical" evidence="1">
    <location>
        <begin position="127"/>
        <end position="146"/>
    </location>
</feature>
<evidence type="ECO:0000256" key="1">
    <source>
        <dbReference type="SAM" id="Phobius"/>
    </source>
</evidence>
<keyword evidence="1" id="KW-1133">Transmembrane helix</keyword>
<name>A0AB74UE31_9GAMM</name>